<protein>
    <recommendedName>
        <fullName evidence="4">Ubiquitin-like domain-containing protein</fullName>
    </recommendedName>
</protein>
<dbReference type="Pfam" id="PF02179">
    <property type="entry name" value="BAG"/>
    <property type="match status" value="1"/>
</dbReference>
<reference evidence="5" key="1">
    <citation type="submission" date="2020-07" db="EMBL/GenBank/DDBJ databases">
        <authorList>
            <person name="Lin J."/>
        </authorList>
    </citation>
    <scope>NUCLEOTIDE SEQUENCE</scope>
</reference>
<feature type="compositionally biased region" description="Basic and acidic residues" evidence="3">
    <location>
        <begin position="7"/>
        <end position="30"/>
    </location>
</feature>
<feature type="coiled-coil region" evidence="2">
    <location>
        <begin position="277"/>
        <end position="327"/>
    </location>
</feature>
<accession>A0A6V7QLY8</accession>
<feature type="region of interest" description="Disordered" evidence="3">
    <location>
        <begin position="1"/>
        <end position="38"/>
    </location>
</feature>
<dbReference type="SUPFAM" id="SSF54236">
    <property type="entry name" value="Ubiquitin-like"/>
    <property type="match status" value="1"/>
</dbReference>
<dbReference type="InterPro" id="IPR039773">
    <property type="entry name" value="BAG_chaperone_regulator"/>
</dbReference>
<dbReference type="GO" id="GO:0005737">
    <property type="term" value="C:cytoplasm"/>
    <property type="evidence" value="ECO:0007669"/>
    <property type="project" value="TreeGrafter"/>
</dbReference>
<keyword evidence="2" id="KW-0175">Coiled coil</keyword>
<dbReference type="Gene3D" id="1.20.58.120">
    <property type="entry name" value="BAG domain"/>
    <property type="match status" value="1"/>
</dbReference>
<dbReference type="InterPro" id="IPR029071">
    <property type="entry name" value="Ubiquitin-like_domsf"/>
</dbReference>
<dbReference type="GO" id="GO:0000774">
    <property type="term" value="F:adenyl-nucleotide exchange factor activity"/>
    <property type="evidence" value="ECO:0007669"/>
    <property type="project" value="TreeGrafter"/>
</dbReference>
<evidence type="ECO:0000259" key="4">
    <source>
        <dbReference type="PROSITE" id="PS50053"/>
    </source>
</evidence>
<organism evidence="5">
    <name type="scientific">Ananas comosus var. bracteatus</name>
    <name type="common">red pineapple</name>
    <dbReference type="NCBI Taxonomy" id="296719"/>
    <lineage>
        <taxon>Eukaryota</taxon>
        <taxon>Viridiplantae</taxon>
        <taxon>Streptophyta</taxon>
        <taxon>Embryophyta</taxon>
        <taxon>Tracheophyta</taxon>
        <taxon>Spermatophyta</taxon>
        <taxon>Magnoliopsida</taxon>
        <taxon>Liliopsida</taxon>
        <taxon>Poales</taxon>
        <taxon>Bromeliaceae</taxon>
        <taxon>Bromelioideae</taxon>
        <taxon>Ananas</taxon>
    </lineage>
</organism>
<evidence type="ECO:0000313" key="5">
    <source>
        <dbReference type="EMBL" id="CAD1844210.1"/>
    </source>
</evidence>
<keyword evidence="1" id="KW-0143">Chaperone</keyword>
<feature type="region of interest" description="Disordered" evidence="3">
    <location>
        <begin position="124"/>
        <end position="149"/>
    </location>
</feature>
<dbReference type="GO" id="GO:0050821">
    <property type="term" value="P:protein stabilization"/>
    <property type="evidence" value="ECO:0007669"/>
    <property type="project" value="TreeGrafter"/>
</dbReference>
<dbReference type="Pfam" id="PF14223">
    <property type="entry name" value="Retrotran_gag_2"/>
    <property type="match status" value="1"/>
</dbReference>
<sequence>MYDSSSGDDHEVKRKDEEEDDDKKAEGERRRREKKRKRNDQFYDYYENTYSSVRKIWKTLQLKYDTEQAGAKKYATSRFFRYQMVEGKSMVEQVQDFQMIAMKFNPKESKPVRARNHVVIRCGNRRRWGDPPKQPSKRSKSKDPQRITRDSASLEDRLVLLEDIIAKMGERYTEMVDTFNSFNEDVHSMEESVATAMETFRSELEKLQANMKSRDEERKKLIEELVARVDEVEDLKTRRVLSQETRLEPQEQRILFRGKEKDNDECLHIAGVKDMEKVVLLEDLASKERKLEQIKSEQGITKACEAIAVVRAEVSKLAEKVAALESAIHEGKKVADKEFCCLTELLMVQLLKLHSIEAEGEAKVQRRIEIILLKPIDLFYWNLHSLRMSLREV</sequence>
<name>A0A6V7QLY8_ANACO</name>
<evidence type="ECO:0000256" key="3">
    <source>
        <dbReference type="SAM" id="MobiDB-lite"/>
    </source>
</evidence>
<dbReference type="GO" id="GO:0051087">
    <property type="term" value="F:protein-folding chaperone binding"/>
    <property type="evidence" value="ECO:0007669"/>
    <property type="project" value="InterPro"/>
</dbReference>
<feature type="domain" description="Ubiquitin-like" evidence="4">
    <location>
        <begin position="207"/>
        <end position="281"/>
    </location>
</feature>
<evidence type="ECO:0000256" key="2">
    <source>
        <dbReference type="SAM" id="Coils"/>
    </source>
</evidence>
<dbReference type="InterPro" id="IPR003103">
    <property type="entry name" value="BAG_domain"/>
</dbReference>
<gene>
    <name evidence="5" type="ORF">CB5_LOCUS27421</name>
</gene>
<dbReference type="AlphaFoldDB" id="A0A6V7QLY8"/>
<dbReference type="InterPro" id="IPR036533">
    <property type="entry name" value="BAG_dom_sf"/>
</dbReference>
<evidence type="ECO:0000256" key="1">
    <source>
        <dbReference type="ARBA" id="ARBA00023186"/>
    </source>
</evidence>
<dbReference type="EMBL" id="LR862137">
    <property type="protein sequence ID" value="CAD1844210.1"/>
    <property type="molecule type" value="Genomic_DNA"/>
</dbReference>
<dbReference type="PANTHER" id="PTHR12329">
    <property type="entry name" value="BCL2-ASSOCIATED ATHANOGENE"/>
    <property type="match status" value="1"/>
</dbReference>
<dbReference type="SUPFAM" id="SSF63491">
    <property type="entry name" value="BAG domain"/>
    <property type="match status" value="1"/>
</dbReference>
<dbReference type="Gene3D" id="3.10.20.90">
    <property type="entry name" value="Phosphatidylinositol 3-kinase Catalytic Subunit, Chain A, domain 1"/>
    <property type="match status" value="1"/>
</dbReference>
<feature type="coiled-coil region" evidence="2">
    <location>
        <begin position="197"/>
        <end position="224"/>
    </location>
</feature>
<dbReference type="PROSITE" id="PS50053">
    <property type="entry name" value="UBIQUITIN_2"/>
    <property type="match status" value="1"/>
</dbReference>
<dbReference type="InterPro" id="IPR000626">
    <property type="entry name" value="Ubiquitin-like_dom"/>
</dbReference>
<dbReference type="PANTHER" id="PTHR12329:SF16">
    <property type="entry name" value="BAG FAMILY MOLECULAR CHAPERONE REGULATOR 1"/>
    <property type="match status" value="1"/>
</dbReference>
<proteinExistence type="predicted"/>